<gene>
    <name evidence="2" type="ORF">GCM10011588_62590</name>
</gene>
<dbReference type="EMBL" id="BMMH01000023">
    <property type="protein sequence ID" value="GGL39344.1"/>
    <property type="molecule type" value="Genomic_DNA"/>
</dbReference>
<reference evidence="2" key="1">
    <citation type="journal article" date="2014" name="Int. J. Syst. Evol. Microbiol.">
        <title>Complete genome sequence of Corynebacterium casei LMG S-19264T (=DSM 44701T), isolated from a smear-ripened cheese.</title>
        <authorList>
            <consortium name="US DOE Joint Genome Institute (JGI-PGF)"/>
            <person name="Walter F."/>
            <person name="Albersmeier A."/>
            <person name="Kalinowski J."/>
            <person name="Ruckert C."/>
        </authorList>
    </citation>
    <scope>NUCLEOTIDE SEQUENCE</scope>
    <source>
        <strain evidence="2">CGMCC 4.3508</strain>
    </source>
</reference>
<comment type="caution">
    <text evidence="2">The sequence shown here is derived from an EMBL/GenBank/DDBJ whole genome shotgun (WGS) entry which is preliminary data.</text>
</comment>
<evidence type="ECO:0000313" key="3">
    <source>
        <dbReference type="Proteomes" id="UP000638263"/>
    </source>
</evidence>
<feature type="transmembrane region" description="Helical" evidence="1">
    <location>
        <begin position="37"/>
        <end position="54"/>
    </location>
</feature>
<protein>
    <submittedName>
        <fullName evidence="2">Uncharacterized protein</fullName>
    </submittedName>
</protein>
<feature type="transmembrane region" description="Helical" evidence="1">
    <location>
        <begin position="97"/>
        <end position="116"/>
    </location>
</feature>
<dbReference type="Proteomes" id="UP000638263">
    <property type="component" value="Unassembled WGS sequence"/>
</dbReference>
<evidence type="ECO:0000313" key="2">
    <source>
        <dbReference type="EMBL" id="GGL39344.1"/>
    </source>
</evidence>
<reference evidence="2" key="2">
    <citation type="submission" date="2020-09" db="EMBL/GenBank/DDBJ databases">
        <authorList>
            <person name="Sun Q."/>
            <person name="Zhou Y."/>
        </authorList>
    </citation>
    <scope>NUCLEOTIDE SEQUENCE</scope>
    <source>
        <strain evidence="2">CGMCC 4.3508</strain>
    </source>
</reference>
<keyword evidence="1" id="KW-1133">Transmembrane helix</keyword>
<name>A0A917RWA6_9NOCA</name>
<keyword evidence="1" id="KW-0812">Transmembrane</keyword>
<accession>A0A917RWA6</accession>
<feature type="transmembrane region" description="Helical" evidence="1">
    <location>
        <begin position="60"/>
        <end position="77"/>
    </location>
</feature>
<evidence type="ECO:0000256" key="1">
    <source>
        <dbReference type="SAM" id="Phobius"/>
    </source>
</evidence>
<dbReference type="AlphaFoldDB" id="A0A917RWA6"/>
<organism evidence="2 3">
    <name type="scientific">Nocardia jinanensis</name>
    <dbReference type="NCBI Taxonomy" id="382504"/>
    <lineage>
        <taxon>Bacteria</taxon>
        <taxon>Bacillati</taxon>
        <taxon>Actinomycetota</taxon>
        <taxon>Actinomycetes</taxon>
        <taxon>Mycobacteriales</taxon>
        <taxon>Nocardiaceae</taxon>
        <taxon>Nocardia</taxon>
    </lineage>
</organism>
<keyword evidence="3" id="KW-1185">Reference proteome</keyword>
<proteinExistence type="predicted"/>
<sequence>MTGRSRFDPLACRFARRGSGTLPIMAAESSPSADGGFLRPAIWVGVGLVIATLGARTRPFDWAATALIAGIAGVLLARAVRSPSEPVSADARLRNGLLLWLGLLLAVSGWELFALSRQESWDVPDPSHPTLSTLLDPALDQGPGRWAGWLIWLALGWRLLR</sequence>
<keyword evidence="1" id="KW-0472">Membrane</keyword>